<evidence type="ECO:0000313" key="2">
    <source>
        <dbReference type="EMBL" id="QFS50421.1"/>
    </source>
</evidence>
<evidence type="ECO:0000313" key="3">
    <source>
        <dbReference type="Proteomes" id="UP000326678"/>
    </source>
</evidence>
<dbReference type="EMBL" id="CP045227">
    <property type="protein sequence ID" value="QFS50421.1"/>
    <property type="molecule type" value="Genomic_DNA"/>
</dbReference>
<name>A0A5P8WCW5_9NOSO</name>
<proteinExistence type="predicted"/>
<protein>
    <submittedName>
        <fullName evidence="2">Uncharacterized protein</fullName>
    </submittedName>
</protein>
<gene>
    <name evidence="2" type="ORF">GXM_07915</name>
</gene>
<sequence>MNAASFSQAIKSPGKTSNSSFYNEGRHSLEKIYVLNLVRQQLLATGNR</sequence>
<dbReference type="KEGG" id="nsh:GXM_07915"/>
<organism evidence="2 3">
    <name type="scientific">Nostoc sphaeroides CCNUC1</name>
    <dbReference type="NCBI Taxonomy" id="2653204"/>
    <lineage>
        <taxon>Bacteria</taxon>
        <taxon>Bacillati</taxon>
        <taxon>Cyanobacteriota</taxon>
        <taxon>Cyanophyceae</taxon>
        <taxon>Nostocales</taxon>
        <taxon>Nostocaceae</taxon>
        <taxon>Nostoc</taxon>
    </lineage>
</organism>
<reference evidence="2 3" key="1">
    <citation type="submission" date="2019-10" db="EMBL/GenBank/DDBJ databases">
        <title>Genomic and transcriptomic insights into the perfect genentic adaptation of a filamentous nitrogen-fixing cyanobacterium to rice fields.</title>
        <authorList>
            <person name="Chen Z."/>
        </authorList>
    </citation>
    <scope>NUCLEOTIDE SEQUENCE [LARGE SCALE GENOMIC DNA]</scope>
    <source>
        <strain evidence="2">CCNUC1</strain>
    </source>
</reference>
<keyword evidence="3" id="KW-1185">Reference proteome</keyword>
<dbReference type="Proteomes" id="UP000326678">
    <property type="component" value="Chromosome Gxm2"/>
</dbReference>
<evidence type="ECO:0000256" key="1">
    <source>
        <dbReference type="SAM" id="MobiDB-lite"/>
    </source>
</evidence>
<dbReference type="AlphaFoldDB" id="A0A5P8WCW5"/>
<feature type="region of interest" description="Disordered" evidence="1">
    <location>
        <begin position="1"/>
        <end position="22"/>
    </location>
</feature>
<accession>A0A5P8WCW5</accession>